<gene>
    <name evidence="3" type="ORF">ACFOW6_12085</name>
</gene>
<keyword evidence="2" id="KW-0472">Membrane</keyword>
<evidence type="ECO:0000313" key="3">
    <source>
        <dbReference type="EMBL" id="MFC4352279.1"/>
    </source>
</evidence>
<feature type="region of interest" description="Disordered" evidence="1">
    <location>
        <begin position="1"/>
        <end position="32"/>
    </location>
</feature>
<organism evidence="3 4">
    <name type="scientific">Fodinicurvata halophila</name>
    <dbReference type="NCBI Taxonomy" id="1419723"/>
    <lineage>
        <taxon>Bacteria</taxon>
        <taxon>Pseudomonadati</taxon>
        <taxon>Pseudomonadota</taxon>
        <taxon>Alphaproteobacteria</taxon>
        <taxon>Rhodospirillales</taxon>
        <taxon>Rhodovibrionaceae</taxon>
        <taxon>Fodinicurvata</taxon>
    </lineage>
</organism>
<keyword evidence="2" id="KW-0812">Transmembrane</keyword>
<dbReference type="EMBL" id="JBHSCW010000006">
    <property type="protein sequence ID" value="MFC4352279.1"/>
    <property type="molecule type" value="Genomic_DNA"/>
</dbReference>
<sequence>MDNDERTSGNDVTTESTDAPTSVPLGPKTNMDLSWLPEEERRTLLKEYTNGMLDISRKAQELHVDVGALQNTLHTLASTTKEVSEDGNAVTVSHTQTTSIGRTEVIMGNTNQAQSGKLSKSQTGERDWTPYYVIGGLIAVVLIAALVGGG</sequence>
<keyword evidence="4" id="KW-1185">Reference proteome</keyword>
<protein>
    <submittedName>
        <fullName evidence="3">Uncharacterized protein</fullName>
    </submittedName>
</protein>
<feature type="compositionally biased region" description="Polar residues" evidence="1">
    <location>
        <begin position="9"/>
        <end position="20"/>
    </location>
</feature>
<evidence type="ECO:0000256" key="2">
    <source>
        <dbReference type="SAM" id="Phobius"/>
    </source>
</evidence>
<keyword evidence="2" id="KW-1133">Transmembrane helix</keyword>
<evidence type="ECO:0000313" key="4">
    <source>
        <dbReference type="Proteomes" id="UP001595799"/>
    </source>
</evidence>
<dbReference type="Proteomes" id="UP001595799">
    <property type="component" value="Unassembled WGS sequence"/>
</dbReference>
<reference evidence="4" key="1">
    <citation type="journal article" date="2019" name="Int. J. Syst. Evol. Microbiol.">
        <title>The Global Catalogue of Microorganisms (GCM) 10K type strain sequencing project: providing services to taxonomists for standard genome sequencing and annotation.</title>
        <authorList>
            <consortium name="The Broad Institute Genomics Platform"/>
            <consortium name="The Broad Institute Genome Sequencing Center for Infectious Disease"/>
            <person name="Wu L."/>
            <person name="Ma J."/>
        </authorList>
    </citation>
    <scope>NUCLEOTIDE SEQUENCE [LARGE SCALE GENOMIC DNA]</scope>
    <source>
        <strain evidence="4">CECT 8472</strain>
    </source>
</reference>
<feature type="transmembrane region" description="Helical" evidence="2">
    <location>
        <begin position="128"/>
        <end position="147"/>
    </location>
</feature>
<evidence type="ECO:0000256" key="1">
    <source>
        <dbReference type="SAM" id="MobiDB-lite"/>
    </source>
</evidence>
<dbReference type="RefSeq" id="WP_382422627.1">
    <property type="nucleotide sequence ID" value="NZ_JBHSCW010000006.1"/>
</dbReference>
<proteinExistence type="predicted"/>
<comment type="caution">
    <text evidence="3">The sequence shown here is derived from an EMBL/GenBank/DDBJ whole genome shotgun (WGS) entry which is preliminary data.</text>
</comment>
<name>A0ABV8UNZ8_9PROT</name>
<accession>A0ABV8UNZ8</accession>